<evidence type="ECO:0000313" key="5">
    <source>
        <dbReference type="EMBL" id="MDK8602700.1"/>
    </source>
</evidence>
<evidence type="ECO:0000259" key="3">
    <source>
        <dbReference type="PROSITE" id="PS51462"/>
    </source>
</evidence>
<dbReference type="AlphaFoldDB" id="A0A0W1KM47"/>
<evidence type="ECO:0000256" key="2">
    <source>
        <dbReference type="ARBA" id="ARBA00022801"/>
    </source>
</evidence>
<gene>
    <name evidence="4" type="primary">nudF</name>
    <name evidence="4" type="ORF">AQZ59_00403</name>
    <name evidence="5" type="ORF">QP858_09555</name>
</gene>
<dbReference type="OrthoDB" id="9806150at2"/>
<evidence type="ECO:0000256" key="1">
    <source>
        <dbReference type="ARBA" id="ARBA00001946"/>
    </source>
</evidence>
<dbReference type="Proteomes" id="UP001225576">
    <property type="component" value="Unassembled WGS sequence"/>
</dbReference>
<sequence length="212" mass="23950">MKPELRDIPAPGHVRLTDRVERFRGPIFTIFDDEIEFAAGDRARRQWMNHDDAVAIVALRPSESPGEDWDVLLIRQYRHAPRRIMWEIPAGLRDAEGEAEVLTAARELQEETDYVATSWYRVINFVTSPGVSDEDLGVFLAFDLTHRPSPSFTRREEEAEIVVEWFGLNAVTNAVLRQELSSPSLVAGILAANVSLSRGLKADDEVRLPLTN</sequence>
<dbReference type="GO" id="GO:0005829">
    <property type="term" value="C:cytosol"/>
    <property type="evidence" value="ECO:0007669"/>
    <property type="project" value="TreeGrafter"/>
</dbReference>
<dbReference type="GO" id="GO:0047631">
    <property type="term" value="F:ADP-ribose diphosphatase activity"/>
    <property type="evidence" value="ECO:0007669"/>
    <property type="project" value="UniProtKB-EC"/>
</dbReference>
<dbReference type="EC" id="3.6.1.13" evidence="4"/>
<dbReference type="InterPro" id="IPR015797">
    <property type="entry name" value="NUDIX_hydrolase-like_dom_sf"/>
</dbReference>
<feature type="domain" description="Nudix hydrolase" evidence="3">
    <location>
        <begin position="49"/>
        <end position="193"/>
    </location>
</feature>
<dbReference type="PANTHER" id="PTHR11839:SF18">
    <property type="entry name" value="NUDIX HYDROLASE DOMAIN-CONTAINING PROTEIN"/>
    <property type="match status" value="1"/>
</dbReference>
<dbReference type="PANTHER" id="PTHR11839">
    <property type="entry name" value="UDP/ADP-SUGAR PYROPHOSPHATASE"/>
    <property type="match status" value="1"/>
</dbReference>
<dbReference type="GO" id="GO:0019693">
    <property type="term" value="P:ribose phosphate metabolic process"/>
    <property type="evidence" value="ECO:0007669"/>
    <property type="project" value="TreeGrafter"/>
</dbReference>
<protein>
    <submittedName>
        <fullName evidence="4">ADP-ribose pyrophosphatase</fullName>
        <ecNumber evidence="4">3.6.1.13</ecNumber>
    </submittedName>
    <submittedName>
        <fullName evidence="5">NUDIX hydrolase</fullName>
        <ecNumber evidence="5">3.6.-.-</ecNumber>
    </submittedName>
</protein>
<comment type="cofactor">
    <cofactor evidence="1">
        <name>Mg(2+)</name>
        <dbReference type="ChEBI" id="CHEBI:18420"/>
    </cofactor>
</comment>
<organism evidence="4 6">
    <name type="scientific">Trueperella bernardiae</name>
    <dbReference type="NCBI Taxonomy" id="59561"/>
    <lineage>
        <taxon>Bacteria</taxon>
        <taxon>Bacillati</taxon>
        <taxon>Actinomycetota</taxon>
        <taxon>Actinomycetes</taxon>
        <taxon>Actinomycetales</taxon>
        <taxon>Actinomycetaceae</taxon>
        <taxon>Trueperella</taxon>
    </lineage>
</organism>
<dbReference type="Proteomes" id="UP000054404">
    <property type="component" value="Unassembled WGS sequence"/>
</dbReference>
<dbReference type="Gene3D" id="3.90.79.10">
    <property type="entry name" value="Nucleoside Triphosphate Pyrophosphohydrolase"/>
    <property type="match status" value="1"/>
</dbReference>
<dbReference type="EMBL" id="JASPDQ010000032">
    <property type="protein sequence ID" value="MDK8602700.1"/>
    <property type="molecule type" value="Genomic_DNA"/>
</dbReference>
<dbReference type="EC" id="3.6.-.-" evidence="5"/>
<dbReference type="Pfam" id="PF00293">
    <property type="entry name" value="NUDIX"/>
    <property type="match status" value="1"/>
</dbReference>
<dbReference type="STRING" id="59561.AQZ59_00403"/>
<accession>A0A0W1KM47</accession>
<comment type="caution">
    <text evidence="4">The sequence shown here is derived from an EMBL/GenBank/DDBJ whole genome shotgun (WGS) entry which is preliminary data.</text>
</comment>
<evidence type="ECO:0000313" key="4">
    <source>
        <dbReference type="EMBL" id="KTF05093.1"/>
    </source>
</evidence>
<dbReference type="SUPFAM" id="SSF55811">
    <property type="entry name" value="Nudix"/>
    <property type="match status" value="1"/>
</dbReference>
<proteinExistence type="predicted"/>
<dbReference type="GO" id="GO:0006753">
    <property type="term" value="P:nucleoside phosphate metabolic process"/>
    <property type="evidence" value="ECO:0007669"/>
    <property type="project" value="TreeGrafter"/>
</dbReference>
<evidence type="ECO:0000313" key="6">
    <source>
        <dbReference type="Proteomes" id="UP000054404"/>
    </source>
</evidence>
<reference evidence="5" key="2">
    <citation type="submission" date="2023-05" db="EMBL/GenBank/DDBJ databases">
        <title>Genomic Catalog of Human Bladder Bacteria.</title>
        <authorList>
            <person name="Du J."/>
        </authorList>
    </citation>
    <scope>NUCLEOTIDE SEQUENCE</scope>
    <source>
        <strain evidence="5">UMB1304A</strain>
    </source>
</reference>
<dbReference type="PROSITE" id="PS51462">
    <property type="entry name" value="NUDIX"/>
    <property type="match status" value="1"/>
</dbReference>
<dbReference type="RefSeq" id="WP_062612658.1">
    <property type="nucleotide sequence ID" value="NZ_JASPDQ010000032.1"/>
</dbReference>
<keyword evidence="2 4" id="KW-0378">Hydrolase</keyword>
<keyword evidence="6" id="KW-1185">Reference proteome</keyword>
<dbReference type="EMBL" id="LNIZ01000001">
    <property type="protein sequence ID" value="KTF05093.1"/>
    <property type="molecule type" value="Genomic_DNA"/>
</dbReference>
<dbReference type="InterPro" id="IPR000086">
    <property type="entry name" value="NUDIX_hydrolase_dom"/>
</dbReference>
<dbReference type="PATRIC" id="fig|59561.3.peg.397"/>
<reference evidence="4 6" key="1">
    <citation type="submission" date="2015-11" db="EMBL/GenBank/DDBJ databases">
        <title>Draft Genome Sequence of the Type Strain Trueperella bernardiae LCDC 89-0504T, Isolated from Blood Culture.</title>
        <authorList>
            <person name="Bernier A.-M."/>
            <person name="Bernard K."/>
        </authorList>
    </citation>
    <scope>NUCLEOTIDE SEQUENCE [LARGE SCALE GENOMIC DNA]</scope>
    <source>
        <strain evidence="4 6">LCDC 89-0504</strain>
    </source>
</reference>
<name>A0A0W1KM47_9ACTO</name>